<gene>
    <name evidence="1" type="ORF">JL102_13650</name>
</gene>
<dbReference type="Pfam" id="PF14595">
    <property type="entry name" value="Thioredoxin_9"/>
    <property type="match status" value="1"/>
</dbReference>
<organism evidence="1 2">
    <name type="scientific">Fulvivirga sediminis</name>
    <dbReference type="NCBI Taxonomy" id="2803949"/>
    <lineage>
        <taxon>Bacteria</taxon>
        <taxon>Pseudomonadati</taxon>
        <taxon>Bacteroidota</taxon>
        <taxon>Cytophagia</taxon>
        <taxon>Cytophagales</taxon>
        <taxon>Fulvivirgaceae</taxon>
        <taxon>Fulvivirga</taxon>
    </lineage>
</organism>
<dbReference type="RefSeq" id="WP_202244977.1">
    <property type="nucleotide sequence ID" value="NZ_JAESIY010000007.1"/>
</dbReference>
<name>A0A937F6B2_9BACT</name>
<keyword evidence="2" id="KW-1185">Reference proteome</keyword>
<comment type="caution">
    <text evidence="1">The sequence shown here is derived from an EMBL/GenBank/DDBJ whole genome shotgun (WGS) entry which is preliminary data.</text>
</comment>
<evidence type="ECO:0000313" key="1">
    <source>
        <dbReference type="EMBL" id="MBL3657186.1"/>
    </source>
</evidence>
<dbReference type="Gene3D" id="3.40.30.10">
    <property type="entry name" value="Glutaredoxin"/>
    <property type="match status" value="1"/>
</dbReference>
<dbReference type="EMBL" id="JAESIY010000007">
    <property type="protein sequence ID" value="MBL3657186.1"/>
    <property type="molecule type" value="Genomic_DNA"/>
</dbReference>
<sequence>MDYQDYKRLFEEILNSDNPAPPYDNPNYLNYTKLNFSRLKRWYKTLQLDEELVREVKNVKAQKWIIITEPWCGDAGASLAFLVKLAEQNPNITYDIQLRDQEPFLIDSYLTNGGKSIPKLVVRDANDNDLFTWGPRPKGAQELVAELKAAEVSHEVLTEQVQNWYNKDKGVELQAEILQLLRAVPSL</sequence>
<accession>A0A937F6B2</accession>
<proteinExistence type="predicted"/>
<reference evidence="1" key="1">
    <citation type="submission" date="2021-01" db="EMBL/GenBank/DDBJ databases">
        <title>Fulvivirga kasyanovii gen. nov., sp nov., a novel member of the phylum Bacteroidetes isolated from seawater in a mussel farm.</title>
        <authorList>
            <person name="Zhao L.-H."/>
            <person name="Wang Z.-J."/>
        </authorList>
    </citation>
    <scope>NUCLEOTIDE SEQUENCE</scope>
    <source>
        <strain evidence="1">2943</strain>
    </source>
</reference>
<dbReference type="Proteomes" id="UP000659388">
    <property type="component" value="Unassembled WGS sequence"/>
</dbReference>
<evidence type="ECO:0000313" key="2">
    <source>
        <dbReference type="Proteomes" id="UP000659388"/>
    </source>
</evidence>
<dbReference type="AlphaFoldDB" id="A0A937F6B2"/>
<protein>
    <submittedName>
        <fullName evidence="1">Thioredoxin family protein</fullName>
    </submittedName>
</protein>